<gene>
    <name evidence="1" type="ORF">PPENT_87.1.T1760033</name>
</gene>
<dbReference type="AlphaFoldDB" id="A0A8S1YLF0"/>
<dbReference type="EMBL" id="CAJJDO010000176">
    <property type="protein sequence ID" value="CAD8213297.1"/>
    <property type="molecule type" value="Genomic_DNA"/>
</dbReference>
<sequence>MITKINFKDECVYSVGFQCSQQNYNSQDLSTKYFNYIKESSIFQIDTLLSYMEQIIDLYRSKDINLVRRQNEIQGYHQLLNLQEGKMQRETKQCLLKKILKYS</sequence>
<evidence type="ECO:0000313" key="1">
    <source>
        <dbReference type="EMBL" id="CAD8213297.1"/>
    </source>
</evidence>
<reference evidence="1" key="1">
    <citation type="submission" date="2021-01" db="EMBL/GenBank/DDBJ databases">
        <authorList>
            <consortium name="Genoscope - CEA"/>
            <person name="William W."/>
        </authorList>
    </citation>
    <scope>NUCLEOTIDE SEQUENCE</scope>
</reference>
<dbReference type="Proteomes" id="UP000689195">
    <property type="component" value="Unassembled WGS sequence"/>
</dbReference>
<name>A0A8S1YLF0_9CILI</name>
<comment type="caution">
    <text evidence="1">The sequence shown here is derived from an EMBL/GenBank/DDBJ whole genome shotgun (WGS) entry which is preliminary data.</text>
</comment>
<accession>A0A8S1YLF0</accession>
<evidence type="ECO:0000313" key="2">
    <source>
        <dbReference type="Proteomes" id="UP000689195"/>
    </source>
</evidence>
<protein>
    <submittedName>
        <fullName evidence="1">Uncharacterized protein</fullName>
    </submittedName>
</protein>
<organism evidence="1 2">
    <name type="scientific">Paramecium pentaurelia</name>
    <dbReference type="NCBI Taxonomy" id="43138"/>
    <lineage>
        <taxon>Eukaryota</taxon>
        <taxon>Sar</taxon>
        <taxon>Alveolata</taxon>
        <taxon>Ciliophora</taxon>
        <taxon>Intramacronucleata</taxon>
        <taxon>Oligohymenophorea</taxon>
        <taxon>Peniculida</taxon>
        <taxon>Parameciidae</taxon>
        <taxon>Paramecium</taxon>
    </lineage>
</organism>
<keyword evidence="2" id="KW-1185">Reference proteome</keyword>
<proteinExistence type="predicted"/>